<dbReference type="AlphaFoldDB" id="A0A9Q0RF26"/>
<keyword evidence="4" id="KW-1185">Reference proteome</keyword>
<dbReference type="EMBL" id="JAPDFW010000053">
    <property type="protein sequence ID" value="KAJ5078431.1"/>
    <property type="molecule type" value="Genomic_DNA"/>
</dbReference>
<keyword evidence="1" id="KW-0175">Coiled coil</keyword>
<organism evidence="3 4">
    <name type="scientific">Anaeramoeba ignava</name>
    <name type="common">Anaerobic marine amoeba</name>
    <dbReference type="NCBI Taxonomy" id="1746090"/>
    <lineage>
        <taxon>Eukaryota</taxon>
        <taxon>Metamonada</taxon>
        <taxon>Anaeramoebidae</taxon>
        <taxon>Anaeramoeba</taxon>
    </lineage>
</organism>
<evidence type="ECO:0000256" key="2">
    <source>
        <dbReference type="SAM" id="MobiDB-lite"/>
    </source>
</evidence>
<name>A0A9Q0RF26_ANAIG</name>
<protein>
    <submittedName>
        <fullName evidence="3">Uncharacterized protein</fullName>
    </submittedName>
</protein>
<comment type="caution">
    <text evidence="3">The sequence shown here is derived from an EMBL/GenBank/DDBJ whole genome shotgun (WGS) entry which is preliminary data.</text>
</comment>
<proteinExistence type="predicted"/>
<dbReference type="Proteomes" id="UP001149090">
    <property type="component" value="Unassembled WGS sequence"/>
</dbReference>
<accession>A0A9Q0RF26</accession>
<evidence type="ECO:0000313" key="3">
    <source>
        <dbReference type="EMBL" id="KAJ5078431.1"/>
    </source>
</evidence>
<feature type="compositionally biased region" description="Basic residues" evidence="2">
    <location>
        <begin position="249"/>
        <end position="271"/>
    </location>
</feature>
<feature type="coiled-coil region" evidence="1">
    <location>
        <begin position="27"/>
        <end position="58"/>
    </location>
</feature>
<reference evidence="3" key="1">
    <citation type="submission" date="2022-10" db="EMBL/GenBank/DDBJ databases">
        <title>Novel sulphate-reducing endosymbionts in the free-living metamonad Anaeramoeba.</title>
        <authorList>
            <person name="Jerlstrom-Hultqvist J."/>
            <person name="Cepicka I."/>
            <person name="Gallot-Lavallee L."/>
            <person name="Salas-Leiva D."/>
            <person name="Curtis B.A."/>
            <person name="Zahonova K."/>
            <person name="Pipaliya S."/>
            <person name="Dacks J."/>
            <person name="Roger A.J."/>
        </authorList>
    </citation>
    <scope>NUCLEOTIDE SEQUENCE</scope>
    <source>
        <strain evidence="3">BMAN</strain>
    </source>
</reference>
<evidence type="ECO:0000313" key="4">
    <source>
        <dbReference type="Proteomes" id="UP001149090"/>
    </source>
</evidence>
<gene>
    <name evidence="3" type="ORF">M0811_04756</name>
</gene>
<sequence length="294" mass="36101">MENEMNLEIKEFKKYSKNIDKFLQNILKKFNWNEKELKNDLEKQNEQENKENLQKEMNPIFFYERENHFPIFPQNKLKEILKELILQSTNLQELSLENILNSNTNNQESNSRFMRIQQNFQIHQKIINEMKLNNFPDNFFTDFEINRLFQFLSEIKNGFEIESIFSSILGKENSQKFALNIWKILLIERIENEPKYFNYIFNSFQNKTIFYQKLTEESKELFIKNLSKKSIQKNTFEINNPKEFRNFKKRNLPNQNRKIRSKRKYKGKNRSKTMTEKFREIIEFEMEKLEEKMK</sequence>
<evidence type="ECO:0000256" key="1">
    <source>
        <dbReference type="SAM" id="Coils"/>
    </source>
</evidence>
<feature type="region of interest" description="Disordered" evidence="2">
    <location>
        <begin position="249"/>
        <end position="272"/>
    </location>
</feature>